<evidence type="ECO:0000313" key="1">
    <source>
        <dbReference type="EMBL" id="EGW06032.1"/>
    </source>
</evidence>
<gene>
    <name evidence="1" type="ORF">I79_006227</name>
</gene>
<sequence>MVPLVSTKPLPYRWQAALRASPAVPLPSLAPAHPSAISWSSHCTPHSFLLDTGVVDRYFTKLVSLAICQL</sequence>
<organism evidence="1 2">
    <name type="scientific">Cricetulus griseus</name>
    <name type="common">Chinese hamster</name>
    <name type="synonym">Cricetulus barabensis griseus</name>
    <dbReference type="NCBI Taxonomy" id="10029"/>
    <lineage>
        <taxon>Eukaryota</taxon>
        <taxon>Metazoa</taxon>
        <taxon>Chordata</taxon>
        <taxon>Craniata</taxon>
        <taxon>Vertebrata</taxon>
        <taxon>Euteleostomi</taxon>
        <taxon>Mammalia</taxon>
        <taxon>Eutheria</taxon>
        <taxon>Euarchontoglires</taxon>
        <taxon>Glires</taxon>
        <taxon>Rodentia</taxon>
        <taxon>Myomorpha</taxon>
        <taxon>Muroidea</taxon>
        <taxon>Cricetidae</taxon>
        <taxon>Cricetinae</taxon>
        <taxon>Cricetulus</taxon>
    </lineage>
</organism>
<dbReference type="EMBL" id="JH000190">
    <property type="protein sequence ID" value="EGW06032.1"/>
    <property type="molecule type" value="Genomic_DNA"/>
</dbReference>
<dbReference type="InParanoid" id="G3H798"/>
<protein>
    <submittedName>
        <fullName evidence="1">Uncharacterized protein</fullName>
    </submittedName>
</protein>
<reference evidence="2" key="1">
    <citation type="journal article" date="2011" name="Nat. Biotechnol.">
        <title>The genomic sequence of the Chinese hamster ovary (CHO)-K1 cell line.</title>
        <authorList>
            <person name="Xu X."/>
            <person name="Nagarajan H."/>
            <person name="Lewis N.E."/>
            <person name="Pan S."/>
            <person name="Cai Z."/>
            <person name="Liu X."/>
            <person name="Chen W."/>
            <person name="Xie M."/>
            <person name="Wang W."/>
            <person name="Hammond S."/>
            <person name="Andersen M.R."/>
            <person name="Neff N."/>
            <person name="Passarelli B."/>
            <person name="Koh W."/>
            <person name="Fan H.C."/>
            <person name="Wang J."/>
            <person name="Gui Y."/>
            <person name="Lee K.H."/>
            <person name="Betenbaugh M.J."/>
            <person name="Quake S.R."/>
            <person name="Famili I."/>
            <person name="Palsson B.O."/>
            <person name="Wang J."/>
        </authorList>
    </citation>
    <scope>NUCLEOTIDE SEQUENCE [LARGE SCALE GENOMIC DNA]</scope>
    <source>
        <strain evidence="2">CHO K1 cell line</strain>
    </source>
</reference>
<name>G3H798_CRIGR</name>
<evidence type="ECO:0000313" key="2">
    <source>
        <dbReference type="Proteomes" id="UP000001075"/>
    </source>
</evidence>
<dbReference type="AlphaFoldDB" id="G3H798"/>
<dbReference type="Proteomes" id="UP000001075">
    <property type="component" value="Unassembled WGS sequence"/>
</dbReference>
<accession>G3H798</accession>
<proteinExistence type="predicted"/>